<comment type="similarity">
    <text evidence="1">Belongs to the sulfur carrier protein TusA family.</text>
</comment>
<dbReference type="CDD" id="cd03421">
    <property type="entry name" value="SirA_like_N"/>
    <property type="match status" value="1"/>
</dbReference>
<dbReference type="EMBL" id="FOTO01000002">
    <property type="protein sequence ID" value="SFL40815.1"/>
    <property type="molecule type" value="Genomic_DNA"/>
</dbReference>
<dbReference type="Pfam" id="PF01206">
    <property type="entry name" value="TusA"/>
    <property type="match status" value="1"/>
</dbReference>
<feature type="domain" description="UPF0033" evidence="2">
    <location>
        <begin position="5"/>
        <end position="29"/>
    </location>
</feature>
<evidence type="ECO:0000256" key="1">
    <source>
        <dbReference type="ARBA" id="ARBA00008984"/>
    </source>
</evidence>
<protein>
    <submittedName>
        <fullName evidence="3">TusA-related sulfurtransferase</fullName>
    </submittedName>
</protein>
<dbReference type="SUPFAM" id="SSF64307">
    <property type="entry name" value="SirA-like"/>
    <property type="match status" value="1"/>
</dbReference>
<evidence type="ECO:0000313" key="4">
    <source>
        <dbReference type="Proteomes" id="UP000199581"/>
    </source>
</evidence>
<evidence type="ECO:0000313" key="3">
    <source>
        <dbReference type="EMBL" id="SFL40815.1"/>
    </source>
</evidence>
<organism evidence="3 4">
    <name type="scientific">Desulfomicrobium norvegicum (strain DSM 1741 / NCIMB 8310)</name>
    <name type="common">Desulfovibrio baculatus (strain Norway 4)</name>
    <name type="synonym">Desulfovibrio desulfuricans (strain Norway 4)</name>
    <dbReference type="NCBI Taxonomy" id="52561"/>
    <lineage>
        <taxon>Bacteria</taxon>
        <taxon>Pseudomonadati</taxon>
        <taxon>Thermodesulfobacteriota</taxon>
        <taxon>Desulfovibrionia</taxon>
        <taxon>Desulfovibrionales</taxon>
        <taxon>Desulfomicrobiaceae</taxon>
        <taxon>Desulfomicrobium</taxon>
    </lineage>
</organism>
<proteinExistence type="inferred from homology"/>
<dbReference type="PROSITE" id="PS01148">
    <property type="entry name" value="UPF0033"/>
    <property type="match status" value="1"/>
</dbReference>
<dbReference type="PANTHER" id="PTHR33279">
    <property type="entry name" value="SULFUR CARRIER PROTEIN YEDF-RELATED"/>
    <property type="match status" value="1"/>
</dbReference>
<gene>
    <name evidence="3" type="ORF">SAMN05421830_1028</name>
</gene>
<dbReference type="RefSeq" id="WP_092189580.1">
    <property type="nucleotide sequence ID" value="NZ_FOTO01000002.1"/>
</dbReference>
<name>A0A8G2C0Q8_DESNO</name>
<dbReference type="Gene3D" id="3.30.110.40">
    <property type="entry name" value="TusA-like domain"/>
    <property type="match status" value="1"/>
</dbReference>
<dbReference type="Proteomes" id="UP000199581">
    <property type="component" value="Unassembled WGS sequence"/>
</dbReference>
<keyword evidence="3" id="KW-0808">Transferase</keyword>
<evidence type="ECO:0000259" key="2">
    <source>
        <dbReference type="PROSITE" id="PS01148"/>
    </source>
</evidence>
<dbReference type="OrthoDB" id="9801500at2"/>
<dbReference type="GO" id="GO:0016740">
    <property type="term" value="F:transferase activity"/>
    <property type="evidence" value="ECO:0007669"/>
    <property type="project" value="UniProtKB-KW"/>
</dbReference>
<dbReference type="InterPro" id="IPR001455">
    <property type="entry name" value="TusA-like"/>
</dbReference>
<comment type="caution">
    <text evidence="3">The sequence shown here is derived from an EMBL/GenBank/DDBJ whole genome shotgun (WGS) entry which is preliminary data.</text>
</comment>
<dbReference type="PANTHER" id="PTHR33279:SF6">
    <property type="entry name" value="SULFUR CARRIER PROTEIN YEDF-RELATED"/>
    <property type="match status" value="1"/>
</dbReference>
<reference evidence="3 4" key="1">
    <citation type="submission" date="2016-10" db="EMBL/GenBank/DDBJ databases">
        <authorList>
            <person name="Varghese N."/>
            <person name="Submissions S."/>
        </authorList>
    </citation>
    <scope>NUCLEOTIDE SEQUENCE [LARGE SCALE GENOMIC DNA]</scope>
    <source>
        <strain evidence="3 4">DSM 1741</strain>
    </source>
</reference>
<keyword evidence="4" id="KW-1185">Reference proteome</keyword>
<dbReference type="InterPro" id="IPR036868">
    <property type="entry name" value="TusA-like_sf"/>
</dbReference>
<dbReference type="AlphaFoldDB" id="A0A8G2C0Q8"/>
<accession>A0A8G2C0Q8</accession>
<sequence length="72" mass="7847">MNQTVDARGLSCPQPVLMAVQTMRKAGSGAFEVLVDNEASRENVARAAQSQGWDVTVHEMENGEFKLALVKQ</sequence>